<gene>
    <name evidence="2" type="ORF">A2310_06660</name>
</gene>
<reference evidence="2 3" key="1">
    <citation type="journal article" date="2016" name="Nat. Commun.">
        <title>Thousands of microbial genomes shed light on interconnected biogeochemical processes in an aquifer system.</title>
        <authorList>
            <person name="Anantharaman K."/>
            <person name="Brown C.T."/>
            <person name="Hug L.A."/>
            <person name="Sharon I."/>
            <person name="Castelle C.J."/>
            <person name="Probst A.J."/>
            <person name="Thomas B.C."/>
            <person name="Singh A."/>
            <person name="Wilkins M.J."/>
            <person name="Karaoz U."/>
            <person name="Brodie E.L."/>
            <person name="Williams K.H."/>
            <person name="Hubbard S.S."/>
            <person name="Banfield J.F."/>
        </authorList>
    </citation>
    <scope>NUCLEOTIDE SEQUENCE [LARGE SCALE GENOMIC DNA]</scope>
</reference>
<accession>A0A1F4SUU7</accession>
<proteinExistence type="predicted"/>
<dbReference type="Proteomes" id="UP000178417">
    <property type="component" value="Unassembled WGS sequence"/>
</dbReference>
<dbReference type="Pfam" id="PF18765">
    <property type="entry name" value="Polbeta"/>
    <property type="match status" value="1"/>
</dbReference>
<dbReference type="SUPFAM" id="SSF81301">
    <property type="entry name" value="Nucleotidyltransferase"/>
    <property type="match status" value="1"/>
</dbReference>
<dbReference type="CDD" id="cd05403">
    <property type="entry name" value="NT_KNTase_like"/>
    <property type="match status" value="1"/>
</dbReference>
<sequence>MNFGLKQEDIDYIVSTLKQFPEIEKASIFGSRAKGNNKVGSDVDLAIYGEAVNFDTESKLHAMLEETSPMPYFFDVVDYTHLTKESLKEHIDRVGKVIYFLSK</sequence>
<feature type="domain" description="Polymerase beta nucleotidyltransferase" evidence="1">
    <location>
        <begin position="13"/>
        <end position="99"/>
    </location>
</feature>
<comment type="caution">
    <text evidence="2">The sequence shown here is derived from an EMBL/GenBank/DDBJ whole genome shotgun (WGS) entry which is preliminary data.</text>
</comment>
<evidence type="ECO:0000313" key="3">
    <source>
        <dbReference type="Proteomes" id="UP000178417"/>
    </source>
</evidence>
<dbReference type="STRING" id="1802579.A2310_06660"/>
<name>A0A1F4SUU7_UNCSA</name>
<dbReference type="InterPro" id="IPR043519">
    <property type="entry name" value="NT_sf"/>
</dbReference>
<protein>
    <submittedName>
        <fullName evidence="2">DNA polymerase III subunit beta</fullName>
    </submittedName>
</protein>
<dbReference type="InterPro" id="IPR041633">
    <property type="entry name" value="Polbeta"/>
</dbReference>
<evidence type="ECO:0000313" key="2">
    <source>
        <dbReference type="EMBL" id="OGC24209.1"/>
    </source>
</evidence>
<dbReference type="EMBL" id="MEUB01000011">
    <property type="protein sequence ID" value="OGC24209.1"/>
    <property type="molecule type" value="Genomic_DNA"/>
</dbReference>
<dbReference type="AlphaFoldDB" id="A0A1F4SUU7"/>
<dbReference type="Gene3D" id="3.30.460.10">
    <property type="entry name" value="Beta Polymerase, domain 2"/>
    <property type="match status" value="1"/>
</dbReference>
<evidence type="ECO:0000259" key="1">
    <source>
        <dbReference type="Pfam" id="PF18765"/>
    </source>
</evidence>
<organism evidence="2 3">
    <name type="scientific">candidate division WOR-1 bacterium RIFOXYB2_FULL_37_13</name>
    <dbReference type="NCBI Taxonomy" id="1802579"/>
    <lineage>
        <taxon>Bacteria</taxon>
        <taxon>Bacillati</taxon>
        <taxon>Saganbacteria</taxon>
    </lineage>
</organism>